<proteinExistence type="predicted"/>
<dbReference type="Proteomes" id="UP001492380">
    <property type="component" value="Unassembled WGS sequence"/>
</dbReference>
<gene>
    <name evidence="1" type="ORF">HDK90DRAFT_37079</name>
</gene>
<name>A0ABR1Z4A6_9PEZI</name>
<protein>
    <submittedName>
        <fullName evidence="1">Uncharacterized protein</fullName>
    </submittedName>
</protein>
<evidence type="ECO:0000313" key="1">
    <source>
        <dbReference type="EMBL" id="KAK8247245.1"/>
    </source>
</evidence>
<comment type="caution">
    <text evidence="1">The sequence shown here is derived from an EMBL/GenBank/DDBJ whole genome shotgun (WGS) entry which is preliminary data.</text>
</comment>
<sequence length="215" mass="23422">MGCDIILAGASAQSSQAVVRYFSASMATQRIIDSAGTWPNEHSAGRRSESQAFILRALFQRQVERRWSCRVSQEERASRWPETSWILPPITAWDDSGRHHPLHRLADAFLGDGEKEKDGLVGWHSSAGLGTCICLGTAGNAVQRAQASRLTFHHPTPPIHHDSQLSTQTLSDAIRILIRGPKGRVRQLPQTGMPSPLSTCGGSPFLQPNALLAAT</sequence>
<keyword evidence="2" id="KW-1185">Reference proteome</keyword>
<accession>A0ABR1Z4A6</accession>
<dbReference type="EMBL" id="JBBWRZ010000001">
    <property type="protein sequence ID" value="KAK8247245.1"/>
    <property type="molecule type" value="Genomic_DNA"/>
</dbReference>
<reference evidence="1 2" key="1">
    <citation type="submission" date="2024-04" db="EMBL/GenBank/DDBJ databases">
        <title>Phyllosticta paracitricarpa is synonymous to the EU quarantine fungus P. citricarpa based on phylogenomic analyses.</title>
        <authorList>
            <consortium name="Lawrence Berkeley National Laboratory"/>
            <person name="Van Ingen-Buijs V.A."/>
            <person name="Van Westerhoven A.C."/>
            <person name="Haridas S."/>
            <person name="Skiadas P."/>
            <person name="Martin F."/>
            <person name="Groenewald J.Z."/>
            <person name="Crous P.W."/>
            <person name="Seidl M.F."/>
        </authorList>
    </citation>
    <scope>NUCLEOTIDE SEQUENCE [LARGE SCALE GENOMIC DNA]</scope>
    <source>
        <strain evidence="1 2">CBS 123374</strain>
    </source>
</reference>
<organism evidence="1 2">
    <name type="scientific">Phyllosticta capitalensis</name>
    <dbReference type="NCBI Taxonomy" id="121624"/>
    <lineage>
        <taxon>Eukaryota</taxon>
        <taxon>Fungi</taxon>
        <taxon>Dikarya</taxon>
        <taxon>Ascomycota</taxon>
        <taxon>Pezizomycotina</taxon>
        <taxon>Dothideomycetes</taxon>
        <taxon>Dothideomycetes incertae sedis</taxon>
        <taxon>Botryosphaeriales</taxon>
        <taxon>Phyllostictaceae</taxon>
        <taxon>Phyllosticta</taxon>
    </lineage>
</organism>
<evidence type="ECO:0000313" key="2">
    <source>
        <dbReference type="Proteomes" id="UP001492380"/>
    </source>
</evidence>